<dbReference type="GO" id="GO:0005829">
    <property type="term" value="C:cytosol"/>
    <property type="evidence" value="ECO:0007669"/>
    <property type="project" value="TreeGrafter"/>
</dbReference>
<dbReference type="PROSITE" id="PS00169">
    <property type="entry name" value="D_ALA_DEHYDRATASE"/>
    <property type="match status" value="1"/>
</dbReference>
<dbReference type="NCBIfam" id="NF006762">
    <property type="entry name" value="PRK09283.1"/>
    <property type="match status" value="1"/>
</dbReference>
<evidence type="ECO:0000256" key="5">
    <source>
        <dbReference type="ARBA" id="ARBA00023133"/>
    </source>
</evidence>
<dbReference type="CDD" id="cd00384">
    <property type="entry name" value="ALAD_PBGS"/>
    <property type="match status" value="1"/>
</dbReference>
<accession>A0A6J6DMM0</accession>
<evidence type="ECO:0000256" key="2">
    <source>
        <dbReference type="ARBA" id="ARBA00008055"/>
    </source>
</evidence>
<protein>
    <recommendedName>
        <fullName evidence="4">Delta-aminolevulinic acid dehydratase</fullName>
        <ecNumber evidence="3">4.2.1.24</ecNumber>
    </recommendedName>
    <alternativeName>
        <fullName evidence="8">Porphobilinogen synthase</fullName>
    </alternativeName>
</protein>
<dbReference type="Pfam" id="PF00490">
    <property type="entry name" value="ALAD"/>
    <property type="match status" value="1"/>
</dbReference>
<dbReference type="PRINTS" id="PR00144">
    <property type="entry name" value="DALDHYDRTASE"/>
</dbReference>
<name>A0A6J6DMM0_9ZZZZ</name>
<evidence type="ECO:0000256" key="9">
    <source>
        <dbReference type="ARBA" id="ARBA00047651"/>
    </source>
</evidence>
<evidence type="ECO:0000256" key="6">
    <source>
        <dbReference type="ARBA" id="ARBA00023239"/>
    </source>
</evidence>
<comment type="pathway">
    <text evidence="1">Porphyrin-containing compound metabolism; protoporphyrin-IX biosynthesis; coproporphyrinogen-III from 5-aminolevulinate: step 1/4.</text>
</comment>
<gene>
    <name evidence="10" type="ORF">UFOPK1722_00058</name>
</gene>
<dbReference type="PIRSF" id="PIRSF001415">
    <property type="entry name" value="Porphbilin_synth"/>
    <property type="match status" value="1"/>
</dbReference>
<reference evidence="10" key="1">
    <citation type="submission" date="2020-05" db="EMBL/GenBank/DDBJ databases">
        <authorList>
            <person name="Chiriac C."/>
            <person name="Salcher M."/>
            <person name="Ghai R."/>
            <person name="Kavagutti S V."/>
        </authorList>
    </citation>
    <scope>NUCLEOTIDE SEQUENCE</scope>
</reference>
<dbReference type="GO" id="GO:0006782">
    <property type="term" value="P:protoporphyrinogen IX biosynthetic process"/>
    <property type="evidence" value="ECO:0007669"/>
    <property type="project" value="UniProtKB-UniPathway"/>
</dbReference>
<keyword evidence="7" id="KW-0627">Porphyrin biosynthesis</keyword>
<dbReference type="GO" id="GO:0004655">
    <property type="term" value="F:porphobilinogen synthase activity"/>
    <property type="evidence" value="ECO:0007669"/>
    <property type="project" value="UniProtKB-EC"/>
</dbReference>
<dbReference type="InterPro" id="IPR030656">
    <property type="entry name" value="ALAD_AS"/>
</dbReference>
<dbReference type="AlphaFoldDB" id="A0A6J6DMM0"/>
<comment type="similarity">
    <text evidence="2">Belongs to the ALAD family.</text>
</comment>
<dbReference type="EMBL" id="CAEZTS010000003">
    <property type="protein sequence ID" value="CAB4565440.1"/>
    <property type="molecule type" value="Genomic_DNA"/>
</dbReference>
<comment type="catalytic activity">
    <reaction evidence="9">
        <text>2 5-aminolevulinate = porphobilinogen + 2 H2O + H(+)</text>
        <dbReference type="Rhea" id="RHEA:24064"/>
        <dbReference type="ChEBI" id="CHEBI:15377"/>
        <dbReference type="ChEBI" id="CHEBI:15378"/>
        <dbReference type="ChEBI" id="CHEBI:58126"/>
        <dbReference type="ChEBI" id="CHEBI:356416"/>
        <dbReference type="EC" id="4.2.1.24"/>
    </reaction>
</comment>
<dbReference type="SUPFAM" id="SSF51569">
    <property type="entry name" value="Aldolase"/>
    <property type="match status" value="1"/>
</dbReference>
<dbReference type="PANTHER" id="PTHR11458">
    <property type="entry name" value="DELTA-AMINOLEVULINIC ACID DEHYDRATASE"/>
    <property type="match status" value="1"/>
</dbReference>
<dbReference type="SMART" id="SM01004">
    <property type="entry name" value="ALAD"/>
    <property type="match status" value="1"/>
</dbReference>
<dbReference type="Gene3D" id="3.20.20.70">
    <property type="entry name" value="Aldolase class I"/>
    <property type="match status" value="1"/>
</dbReference>
<evidence type="ECO:0000313" key="10">
    <source>
        <dbReference type="EMBL" id="CAB4565440.1"/>
    </source>
</evidence>
<evidence type="ECO:0000256" key="8">
    <source>
        <dbReference type="ARBA" id="ARBA00032837"/>
    </source>
</evidence>
<evidence type="ECO:0000256" key="1">
    <source>
        <dbReference type="ARBA" id="ARBA00004694"/>
    </source>
</evidence>
<evidence type="ECO:0000256" key="3">
    <source>
        <dbReference type="ARBA" id="ARBA00012053"/>
    </source>
</evidence>
<dbReference type="InterPro" id="IPR001731">
    <property type="entry name" value="ALAD"/>
</dbReference>
<evidence type="ECO:0000256" key="4">
    <source>
        <dbReference type="ARBA" id="ARBA00020771"/>
    </source>
</evidence>
<organism evidence="10">
    <name type="scientific">freshwater metagenome</name>
    <dbReference type="NCBI Taxonomy" id="449393"/>
    <lineage>
        <taxon>unclassified sequences</taxon>
        <taxon>metagenomes</taxon>
        <taxon>ecological metagenomes</taxon>
    </lineage>
</organism>
<sequence length="329" mass="35362">MTARFPVSRPRRLRTTQAMRDLVAETRLGVDDLVAPLFVREGIDEPLPITSLPGVVQHSRASVRREVRELADLGIKSVILFGVPATKDEVGSGAFDPNGIVQVALRDLRDDLGDRVVLMADLCVDEYTSHGHCGILDGHGSVDNDRTLEVYAKAAVAQATAGAHVCAPSGMMDGQVGVIRDALDGAGFSSTAILAYSAKYASGLYGPFRDAVDVQIIGGGDRKGYQQDWRNARESLVEVMADIEQGADMVMVKPALSYLDVISAVRAVVDVPVAAYHVSGEYSMIKAAAANGWIDHDAVATEHLTSIKRAGADIILTYLARWYAENARR</sequence>
<keyword evidence="6" id="KW-0456">Lyase</keyword>
<dbReference type="EC" id="4.2.1.24" evidence="3"/>
<dbReference type="UniPathway" id="UPA00251">
    <property type="reaction ID" value="UER00318"/>
</dbReference>
<dbReference type="InterPro" id="IPR013785">
    <property type="entry name" value="Aldolase_TIM"/>
</dbReference>
<proteinExistence type="inferred from homology"/>
<dbReference type="FunFam" id="3.20.20.70:FF:000019">
    <property type="entry name" value="Delta-aminolevulinic acid dehydratase"/>
    <property type="match status" value="1"/>
</dbReference>
<dbReference type="PANTHER" id="PTHR11458:SF0">
    <property type="entry name" value="DELTA-AMINOLEVULINIC ACID DEHYDRATASE"/>
    <property type="match status" value="1"/>
</dbReference>
<keyword evidence="5" id="KW-0350">Heme biosynthesis</keyword>
<evidence type="ECO:0000256" key="7">
    <source>
        <dbReference type="ARBA" id="ARBA00023244"/>
    </source>
</evidence>
<dbReference type="GO" id="GO:0008270">
    <property type="term" value="F:zinc ion binding"/>
    <property type="evidence" value="ECO:0007669"/>
    <property type="project" value="TreeGrafter"/>
</dbReference>